<evidence type="ECO:0008006" key="3">
    <source>
        <dbReference type="Google" id="ProtNLM"/>
    </source>
</evidence>
<dbReference type="EMBL" id="CP013023">
    <property type="protein sequence ID" value="ANF94909.1"/>
    <property type="molecule type" value="Genomic_DNA"/>
</dbReference>
<protein>
    <recommendedName>
        <fullName evidence="3">DUF4280 domain-containing protein</fullName>
    </recommendedName>
</protein>
<organism evidence="1 2">
    <name type="scientific">Paenibacillus bovis</name>
    <dbReference type="NCBI Taxonomy" id="1616788"/>
    <lineage>
        <taxon>Bacteria</taxon>
        <taxon>Bacillati</taxon>
        <taxon>Bacillota</taxon>
        <taxon>Bacilli</taxon>
        <taxon>Bacillales</taxon>
        <taxon>Paenibacillaceae</taxon>
        <taxon>Paenibacillus</taxon>
    </lineage>
</organism>
<dbReference type="KEGG" id="pbv:AR543_01915"/>
<dbReference type="OrthoDB" id="4825649at2"/>
<evidence type="ECO:0000313" key="2">
    <source>
        <dbReference type="Proteomes" id="UP000078148"/>
    </source>
</evidence>
<evidence type="ECO:0000313" key="1">
    <source>
        <dbReference type="EMBL" id="ANF94909.1"/>
    </source>
</evidence>
<proteinExistence type="predicted"/>
<dbReference type="InterPro" id="IPR025460">
    <property type="entry name" value="DUF4280"/>
</dbReference>
<dbReference type="Proteomes" id="UP000078148">
    <property type="component" value="Chromosome"/>
</dbReference>
<accession>A0A172ZBK7</accession>
<dbReference type="STRING" id="1616788.AR543_01915"/>
<sequence length="125" mass="14119">MKDSYVVDGAFLQCSCGNQKGEFKAEKERAIHINHKIQGNIQDYKPYTHIPSFGLCNSRLNPDVIAANRGRHGQWISQPCRPVVTMKWMQGKENVHIDGHPALLSCSKNSCMWCGQITFIEDGQE</sequence>
<keyword evidence="2" id="KW-1185">Reference proteome</keyword>
<reference evidence="2" key="1">
    <citation type="submission" date="2015-10" db="EMBL/GenBank/DDBJ databases">
        <title>Genome of Paenibacillus bovis sp. nov.</title>
        <authorList>
            <person name="Wu Z."/>
            <person name="Gao C."/>
            <person name="Liu Z."/>
            <person name="Zheng H."/>
        </authorList>
    </citation>
    <scope>NUCLEOTIDE SEQUENCE [LARGE SCALE GENOMIC DNA]</scope>
    <source>
        <strain evidence="2">BD3526</strain>
    </source>
</reference>
<dbReference type="Pfam" id="PF14107">
    <property type="entry name" value="DUF4280"/>
    <property type="match status" value="1"/>
</dbReference>
<gene>
    <name evidence="1" type="ORF">AR543_01915</name>
</gene>
<reference evidence="1 2" key="2">
    <citation type="journal article" date="2016" name="Int. J. Syst. Evol. Microbiol.">
        <title>Paenibacillus bovis sp. nov., isolated from raw yak (Bos grunniens) milk.</title>
        <authorList>
            <person name="Gao C."/>
            <person name="Han J."/>
            <person name="Liu Z."/>
            <person name="Xu X."/>
            <person name="Hang F."/>
            <person name="Wu Z."/>
        </authorList>
    </citation>
    <scope>NUCLEOTIDE SEQUENCE [LARGE SCALE GENOMIC DNA]</scope>
    <source>
        <strain evidence="1 2">BD3526</strain>
    </source>
</reference>
<dbReference type="RefSeq" id="WP_060531350.1">
    <property type="nucleotide sequence ID" value="NZ_CP013023.1"/>
</dbReference>
<name>A0A172ZBK7_9BACL</name>
<dbReference type="AlphaFoldDB" id="A0A172ZBK7"/>